<comment type="similarity">
    <text evidence="7">Belongs to the queuine tRNA-ribosyltransferase family.</text>
</comment>
<dbReference type="NCBIfam" id="TIGR00430">
    <property type="entry name" value="Q_tRNA_tgt"/>
    <property type="match status" value="1"/>
</dbReference>
<feature type="binding site" evidence="7">
    <location>
        <begin position="118"/>
        <end position="122"/>
    </location>
    <ligand>
        <name>substrate</name>
    </ligand>
</feature>
<proteinExistence type="inferred from homology"/>
<evidence type="ECO:0000256" key="2">
    <source>
        <dbReference type="ARBA" id="ARBA00022679"/>
    </source>
</evidence>
<evidence type="ECO:0000313" key="9">
    <source>
        <dbReference type="EMBL" id="EEX76939.1"/>
    </source>
</evidence>
<keyword evidence="5 7" id="KW-0862">Zinc</keyword>
<dbReference type="AlphaFoldDB" id="C9LW36"/>
<dbReference type="InterPro" id="IPR002616">
    <property type="entry name" value="tRNA_ribo_trans-like"/>
</dbReference>
<comment type="caution">
    <text evidence="9">The sequence shown here is derived from an EMBL/GenBank/DDBJ whole genome shotgun (WGS) entry which is preliminary data.</text>
</comment>
<dbReference type="UniPathway" id="UPA00392"/>
<feature type="binding site" evidence="7">
    <location>
        <position position="331"/>
    </location>
    <ligand>
        <name>Zn(2+)</name>
        <dbReference type="ChEBI" id="CHEBI:29105"/>
    </ligand>
</feature>
<name>C9LW36_SELS3</name>
<feature type="binding site" evidence="7">
    <location>
        <position position="214"/>
    </location>
    <ligand>
        <name>substrate</name>
    </ligand>
</feature>
<feature type="binding site" evidence="7">
    <location>
        <position position="334"/>
    </location>
    <ligand>
        <name>Zn(2+)</name>
        <dbReference type="ChEBI" id="CHEBI:29105"/>
    </ligand>
</feature>
<keyword evidence="2 7" id="KW-0808">Transferase</keyword>
<dbReference type="InterPro" id="IPR036511">
    <property type="entry name" value="TGT-like_sf"/>
</dbReference>
<evidence type="ECO:0000256" key="5">
    <source>
        <dbReference type="ARBA" id="ARBA00022833"/>
    </source>
</evidence>
<feature type="binding site" evidence="7">
    <location>
        <position position="172"/>
    </location>
    <ligand>
        <name>substrate</name>
    </ligand>
</feature>
<dbReference type="PANTHER" id="PTHR46499">
    <property type="entry name" value="QUEUINE TRNA-RIBOSYLTRANSFERASE"/>
    <property type="match status" value="1"/>
</dbReference>
<dbReference type="InterPro" id="IPR004803">
    <property type="entry name" value="TGT"/>
</dbReference>
<organism evidence="9 10">
    <name type="scientific">Selenomonas sputigena (strain ATCC 35185 / DSM 20758 / CCUG 44933 / VPI D19B-28)</name>
    <dbReference type="NCBI Taxonomy" id="546271"/>
    <lineage>
        <taxon>Bacteria</taxon>
        <taxon>Bacillati</taxon>
        <taxon>Bacillota</taxon>
        <taxon>Negativicutes</taxon>
        <taxon>Selenomonadales</taxon>
        <taxon>Selenomonadaceae</taxon>
        <taxon>Selenomonas</taxon>
    </lineage>
</organism>
<dbReference type="HAMAP" id="MF_00168">
    <property type="entry name" value="Q_tRNA_Tgt"/>
    <property type="match status" value="1"/>
</dbReference>
<dbReference type="eggNOG" id="COG0343">
    <property type="taxonomic scope" value="Bacteria"/>
</dbReference>
<comment type="function">
    <text evidence="7">Catalyzes the base-exchange of a guanine (G) residue with the queuine precursor 7-aminomethyl-7-deazaguanine (PreQ1) at position 34 (anticodon wobble position) in tRNAs with GU(N) anticodons (tRNA-Asp, -Asn, -His and -Tyr). Catalysis occurs through a double-displacement mechanism. The nucleophile active site attacks the C1' of nucleotide 34 to detach the guanine base from the RNA, forming a covalent enzyme-RNA intermediate. The proton acceptor active site deprotonates the incoming PreQ1, allowing a nucleophilic attack on the C1' of the ribose to form the product. After dissociation, two additional enzymatic reactions on the tRNA convert PreQ1 to queuine (Q), resulting in the hypermodified nucleoside queuosine (7-(((4,5-cis-dihydroxy-2-cyclopenten-1-yl)amino)methyl)-7-deazaguanosine).</text>
</comment>
<keyword evidence="7" id="KW-0479">Metal-binding</keyword>
<evidence type="ECO:0000256" key="3">
    <source>
        <dbReference type="ARBA" id="ARBA00022694"/>
    </source>
</evidence>
<feature type="region of interest" description="RNA binding; important for wobble base 34 recognition" evidence="7">
    <location>
        <begin position="296"/>
        <end position="300"/>
    </location>
</feature>
<comment type="cofactor">
    <cofactor evidence="7">
        <name>Zn(2+)</name>
        <dbReference type="ChEBI" id="CHEBI:29105"/>
    </cofactor>
    <text evidence="7">Binds 1 zinc ion per subunit.</text>
</comment>
<gene>
    <name evidence="7 9" type="primary">tgt</name>
    <name evidence="9" type="ORF">SELSPUOL_01688</name>
</gene>
<feature type="binding site" evidence="7">
    <location>
        <position position="241"/>
    </location>
    <ligand>
        <name>substrate</name>
    </ligand>
</feature>
<dbReference type="Proteomes" id="UP000003505">
    <property type="component" value="Unassembled WGS sequence"/>
</dbReference>
<dbReference type="GO" id="GO:0005829">
    <property type="term" value="C:cytosol"/>
    <property type="evidence" value="ECO:0007669"/>
    <property type="project" value="TreeGrafter"/>
</dbReference>
<dbReference type="EC" id="2.4.2.29" evidence="7"/>
<sequence>MGGGIYLWFLNMPCRKRCERGGDFLTAITYELIKKDEATGARAGILHTPHGSFPTPIFMPVGTQASVKGVSPDELKELGAGVILSNTYHLFLRPGMDLVREAGGLHRFMNWDGAILTDSGGFQVFSLGDLRKITEDGVTFRSHIDGSKKFLSPEVSMEVQMALGSDIVMAFDECVPYPADYEYAKTSTERTTRWAKRCKDAMTSESQGLFGIVQGGMYKDLREKSVADLVELDFPGYAVGGLSVGEPKELMYEMLGLTVHLLPEDKPRYLMGVGTPDYLLEGVMYGIDMFDCVFPTRVARNGMAMTHEGRLVMKNAAYTRDFSVLEEGCGCYACRNGYTRAYIRHLVRAEEIFGLRLLTLHNLYFLQAFMREMREAILADAFSDFRAKFLARYQK</sequence>
<feature type="region of interest" description="RNA binding" evidence="7">
    <location>
        <begin position="272"/>
        <end position="278"/>
    </location>
</feature>
<keyword evidence="4 7" id="KW-0671">Queuosine biosynthesis</keyword>
<evidence type="ECO:0000256" key="7">
    <source>
        <dbReference type="HAMAP-Rule" id="MF_00168"/>
    </source>
</evidence>
<dbReference type="GO" id="GO:0008616">
    <property type="term" value="P:tRNA queuosine(34) biosynthetic process"/>
    <property type="evidence" value="ECO:0007669"/>
    <property type="project" value="UniProtKB-UniRule"/>
</dbReference>
<dbReference type="NCBIfam" id="TIGR00449">
    <property type="entry name" value="tgt_general"/>
    <property type="match status" value="1"/>
</dbReference>
<comment type="pathway">
    <text evidence="7">tRNA modification; tRNA-queuosine biosynthesis.</text>
</comment>
<dbReference type="Gene3D" id="3.20.20.105">
    <property type="entry name" value="Queuine tRNA-ribosyltransferase-like"/>
    <property type="match status" value="1"/>
</dbReference>
<keyword evidence="1 7" id="KW-0328">Glycosyltransferase</keyword>
<dbReference type="PANTHER" id="PTHR46499:SF1">
    <property type="entry name" value="QUEUINE TRNA-RIBOSYLTRANSFERASE"/>
    <property type="match status" value="1"/>
</dbReference>
<dbReference type="STRING" id="546271.Selsp_0754"/>
<protein>
    <recommendedName>
        <fullName evidence="7">Queuine tRNA-ribosyltransferase</fullName>
        <ecNumber evidence="7">2.4.2.29</ecNumber>
    </recommendedName>
    <alternativeName>
        <fullName evidence="7">Guanine insertion enzyme</fullName>
    </alternativeName>
    <alternativeName>
        <fullName evidence="7">tRNA-guanine transglycosylase</fullName>
    </alternativeName>
</protein>
<dbReference type="GO" id="GO:0008479">
    <property type="term" value="F:tRNA-guanosine(34) queuine transglycosylase activity"/>
    <property type="evidence" value="ECO:0007669"/>
    <property type="project" value="UniProtKB-UniRule"/>
</dbReference>
<feature type="domain" description="tRNA-guanine(15) transglycosylase-like" evidence="8">
    <location>
        <begin position="39"/>
        <end position="394"/>
    </location>
</feature>
<evidence type="ECO:0000256" key="1">
    <source>
        <dbReference type="ARBA" id="ARBA00022676"/>
    </source>
</evidence>
<dbReference type="SUPFAM" id="SSF51713">
    <property type="entry name" value="tRNA-guanine transglycosylase"/>
    <property type="match status" value="1"/>
</dbReference>
<dbReference type="EMBL" id="ACKP02000039">
    <property type="protein sequence ID" value="EEX76939.1"/>
    <property type="molecule type" value="Genomic_DNA"/>
</dbReference>
<evidence type="ECO:0000313" key="10">
    <source>
        <dbReference type="Proteomes" id="UP000003505"/>
    </source>
</evidence>
<evidence type="ECO:0000259" key="8">
    <source>
        <dbReference type="Pfam" id="PF01702"/>
    </source>
</evidence>
<evidence type="ECO:0000256" key="4">
    <source>
        <dbReference type="ARBA" id="ARBA00022785"/>
    </source>
</evidence>
<dbReference type="FunFam" id="3.20.20.105:FF:000001">
    <property type="entry name" value="Queuine tRNA-ribosyltransferase"/>
    <property type="match status" value="1"/>
</dbReference>
<comment type="subunit">
    <text evidence="7">Homodimer. Within each dimer, one monomer is responsible for RNA recognition and catalysis, while the other monomer binds to the replacement base PreQ1.</text>
</comment>
<reference evidence="9 10" key="1">
    <citation type="submission" date="2009-09" db="EMBL/GenBank/DDBJ databases">
        <authorList>
            <person name="Weinstock G."/>
            <person name="Sodergren E."/>
            <person name="Clifton S."/>
            <person name="Fulton L."/>
            <person name="Fulton B."/>
            <person name="Courtney L."/>
            <person name="Fronick C."/>
            <person name="Harrison M."/>
            <person name="Strong C."/>
            <person name="Farmer C."/>
            <person name="Delahaunty K."/>
            <person name="Markovic C."/>
            <person name="Hall O."/>
            <person name="Minx P."/>
            <person name="Tomlinson C."/>
            <person name="Mitreva M."/>
            <person name="Nelson J."/>
            <person name="Hou S."/>
            <person name="Wollam A."/>
            <person name="Pepin K.H."/>
            <person name="Johnson M."/>
            <person name="Bhonagiri V."/>
            <person name="Nash W.E."/>
            <person name="Warren W."/>
            <person name="Chinwalla A."/>
            <person name="Mardis E.R."/>
            <person name="Wilson R.K."/>
        </authorList>
    </citation>
    <scope>NUCLEOTIDE SEQUENCE [LARGE SCALE GENOMIC DNA]</scope>
    <source>
        <strain evidence="10">ATCC 35185 / DSM 20758 / VPI D19B-28</strain>
    </source>
</reference>
<comment type="catalytic activity">
    <reaction evidence="6 7">
        <text>7-aminomethyl-7-carbaguanine + guanosine(34) in tRNA = 7-aminomethyl-7-carbaguanosine(34) in tRNA + guanine</text>
        <dbReference type="Rhea" id="RHEA:24104"/>
        <dbReference type="Rhea" id="RHEA-COMP:10341"/>
        <dbReference type="Rhea" id="RHEA-COMP:10342"/>
        <dbReference type="ChEBI" id="CHEBI:16235"/>
        <dbReference type="ChEBI" id="CHEBI:58703"/>
        <dbReference type="ChEBI" id="CHEBI:74269"/>
        <dbReference type="ChEBI" id="CHEBI:82833"/>
        <dbReference type="EC" id="2.4.2.29"/>
    </reaction>
</comment>
<keyword evidence="3 7" id="KW-0819">tRNA processing</keyword>
<accession>C9LW36</accession>
<feature type="binding site" evidence="7">
    <location>
        <position position="329"/>
    </location>
    <ligand>
        <name>Zn(2+)</name>
        <dbReference type="ChEBI" id="CHEBI:29105"/>
    </ligand>
</feature>
<feature type="active site" description="Proton acceptor" evidence="7">
    <location>
        <position position="118"/>
    </location>
</feature>
<feature type="active site" description="Nucleophile" evidence="7">
    <location>
        <position position="291"/>
    </location>
</feature>
<dbReference type="InterPro" id="IPR050076">
    <property type="entry name" value="ArchSynthase1/Queuine_TRR"/>
</dbReference>
<evidence type="ECO:0000256" key="6">
    <source>
        <dbReference type="ARBA" id="ARBA00050112"/>
    </source>
</evidence>
<dbReference type="Pfam" id="PF01702">
    <property type="entry name" value="TGT"/>
    <property type="match status" value="1"/>
</dbReference>
<dbReference type="GO" id="GO:0046872">
    <property type="term" value="F:metal ion binding"/>
    <property type="evidence" value="ECO:0007669"/>
    <property type="project" value="UniProtKB-KW"/>
</dbReference>
<feature type="binding site" evidence="7">
    <location>
        <position position="361"/>
    </location>
    <ligand>
        <name>Zn(2+)</name>
        <dbReference type="ChEBI" id="CHEBI:29105"/>
    </ligand>
</feature>